<dbReference type="Proteomes" id="UP000053611">
    <property type="component" value="Unassembled WGS sequence"/>
</dbReference>
<evidence type="ECO:0000313" key="2">
    <source>
        <dbReference type="Proteomes" id="UP000053611"/>
    </source>
</evidence>
<evidence type="ECO:0000313" key="1">
    <source>
        <dbReference type="EMBL" id="KLT40200.1"/>
    </source>
</evidence>
<dbReference type="EMBL" id="KQ087239">
    <property type="protein sequence ID" value="KLT40200.1"/>
    <property type="molecule type" value="Genomic_DNA"/>
</dbReference>
<sequence length="269" mass="29876">MVYIQESANSLTRLPKRTVDGRLVAHHIDHPDGNILSTAATLCPWCLEVAQQICTHQLYQGFDLPGCQQPSAFQQPSNFQQPVGFQHPSGSRQLGGFQVESATQLVGDFEQPCLPQQNGGLQQYVPLSVGNGKQQTANDYPASVPMQSHPQHLYGAFTTEANLVPDDSDFTALLPRTLEQWHDPNIQKAFYDFTSWYMNNPGCIVLPPAAMHYIRLLAPRGKRLIDMCTVLISKRAPLPTGYASLEIEWQAQQQIAILQAMLNEAVAHN</sequence>
<keyword evidence="2" id="KW-1185">Reference proteome</keyword>
<proteinExistence type="predicted"/>
<dbReference type="RefSeq" id="XP_018276691.1">
    <property type="nucleotide sequence ID" value="XM_018426894.1"/>
</dbReference>
<dbReference type="AlphaFoldDB" id="A0A0J0XGH0"/>
<organism evidence="1 2">
    <name type="scientific">Cutaneotrichosporon oleaginosum</name>
    <dbReference type="NCBI Taxonomy" id="879819"/>
    <lineage>
        <taxon>Eukaryota</taxon>
        <taxon>Fungi</taxon>
        <taxon>Dikarya</taxon>
        <taxon>Basidiomycota</taxon>
        <taxon>Agaricomycotina</taxon>
        <taxon>Tremellomycetes</taxon>
        <taxon>Trichosporonales</taxon>
        <taxon>Trichosporonaceae</taxon>
        <taxon>Cutaneotrichosporon</taxon>
    </lineage>
</organism>
<gene>
    <name evidence="1" type="ORF">CC85DRAFT_330080</name>
</gene>
<protein>
    <submittedName>
        <fullName evidence="1">Uncharacterized protein</fullName>
    </submittedName>
</protein>
<dbReference type="GeneID" id="28987497"/>
<accession>A0A0J0XGH0</accession>
<reference evidence="1 2" key="1">
    <citation type="submission" date="2015-03" db="EMBL/GenBank/DDBJ databases">
        <title>Genomics and transcriptomics of the oil-accumulating basidiomycete yeast T. oleaginosus allow insights into substrate utilization and the diverse evolutionary trajectories of mating systems in fungi.</title>
        <authorList>
            <consortium name="DOE Joint Genome Institute"/>
            <person name="Kourist R."/>
            <person name="Kracht O."/>
            <person name="Bracharz F."/>
            <person name="Lipzen A."/>
            <person name="Nolan M."/>
            <person name="Ohm R."/>
            <person name="Grigoriev I."/>
            <person name="Sun S."/>
            <person name="Heitman J."/>
            <person name="Bruck T."/>
            <person name="Nowrousian M."/>
        </authorList>
    </citation>
    <scope>NUCLEOTIDE SEQUENCE [LARGE SCALE GENOMIC DNA]</scope>
    <source>
        <strain evidence="1 2">IBC0246</strain>
    </source>
</reference>
<name>A0A0J0XGH0_9TREE</name>